<comment type="caution">
    <text evidence="4">The sequence shown here is derived from an EMBL/GenBank/DDBJ whole genome shotgun (WGS) entry which is preliminary data.</text>
</comment>
<sequence length="505" mass="56878">MSSSKPDRDRSLEVEGFLNELQGWNNLFKDKNQKLKTQARNDSYFYRECYYSYGYSESNLLLFSLKGSLQNSGKSQEEKGPPKKVPAVESNTKSNVASDFPAKNPNERYNYSKYSAFLNEETLPDATSEKELGNEYFKQKKFAEAIDCYSRSIALSPTSVAFANRAMAYLKLRRHVALWQSLVCNQLEEAENDCTEALNLDDRYVKAYSRRATARKELGKLKQSMEDSEFAIRLEPNNQELKKQYAETKALYDQEMAKKVSQSLKPSVSEIQKADNLATYKAQKTAATAKKTVNMNSSMEIDDSPLVAVNDTEREASKAPAETRENLFDRSKGGGSSSADASMKGTRVSSRKDELKPSMQDLASRASSLALANSSKSITAPKSAYEFEVSWRALSDDCGQQAQLLKAIPPSTLPQIFKNALSAPILIDIIKCTATFFREDTEFAVSILDNLVKVPRFDMIVMCLSAKQRSELRRIWEEVFSIKDIAARQIEAINRLRLKYCGEES</sequence>
<protein>
    <submittedName>
        <fullName evidence="4">RNA polymerase II-associated protein 3</fullName>
    </submittedName>
</protein>
<gene>
    <name evidence="4" type="ORF">ACMD2_01712</name>
</gene>
<dbReference type="EMBL" id="LSRQ01001555">
    <property type="protein sequence ID" value="OAY77359.1"/>
    <property type="molecule type" value="Genomic_DNA"/>
</dbReference>
<accession>A0A199VJU1</accession>
<dbReference type="Pfam" id="PF00515">
    <property type="entry name" value="TPR_1"/>
    <property type="match status" value="1"/>
</dbReference>
<dbReference type="PANTHER" id="PTHR47329:SF1">
    <property type="entry name" value="OS05G0129900 PROTEIN"/>
    <property type="match status" value="1"/>
</dbReference>
<evidence type="ECO:0000313" key="5">
    <source>
        <dbReference type="Proteomes" id="UP000092600"/>
    </source>
</evidence>
<feature type="region of interest" description="Disordered" evidence="2">
    <location>
        <begin position="71"/>
        <end position="104"/>
    </location>
</feature>
<feature type="compositionally biased region" description="Basic and acidic residues" evidence="2">
    <location>
        <begin position="311"/>
        <end position="332"/>
    </location>
</feature>
<dbReference type="InterPro" id="IPR025986">
    <property type="entry name" value="RPAP3-like_C"/>
</dbReference>
<dbReference type="SMART" id="SM00028">
    <property type="entry name" value="TPR"/>
    <property type="match status" value="2"/>
</dbReference>
<dbReference type="InterPro" id="IPR019734">
    <property type="entry name" value="TPR_rpt"/>
</dbReference>
<name>A0A199VJU1_ANACO</name>
<evidence type="ECO:0000313" key="4">
    <source>
        <dbReference type="EMBL" id="OAY77359.1"/>
    </source>
</evidence>
<evidence type="ECO:0000259" key="3">
    <source>
        <dbReference type="Pfam" id="PF13877"/>
    </source>
</evidence>
<keyword evidence="1" id="KW-0802">TPR repeat</keyword>
<dbReference type="InterPro" id="IPR011990">
    <property type="entry name" value="TPR-like_helical_dom_sf"/>
</dbReference>
<dbReference type="SUPFAM" id="SSF48452">
    <property type="entry name" value="TPR-like"/>
    <property type="match status" value="1"/>
</dbReference>
<feature type="domain" description="RNA-polymerase II-associated protein 3-like C-terminal" evidence="3">
    <location>
        <begin position="380"/>
        <end position="469"/>
    </location>
</feature>
<dbReference type="STRING" id="4615.A0A199VJU1"/>
<organism evidence="4 5">
    <name type="scientific">Ananas comosus</name>
    <name type="common">Pineapple</name>
    <name type="synonym">Ananas ananas</name>
    <dbReference type="NCBI Taxonomy" id="4615"/>
    <lineage>
        <taxon>Eukaryota</taxon>
        <taxon>Viridiplantae</taxon>
        <taxon>Streptophyta</taxon>
        <taxon>Embryophyta</taxon>
        <taxon>Tracheophyta</taxon>
        <taxon>Spermatophyta</taxon>
        <taxon>Magnoliopsida</taxon>
        <taxon>Liliopsida</taxon>
        <taxon>Poales</taxon>
        <taxon>Bromeliaceae</taxon>
        <taxon>Bromelioideae</taxon>
        <taxon>Ananas</taxon>
    </lineage>
</organism>
<feature type="region of interest" description="Disordered" evidence="2">
    <location>
        <begin position="304"/>
        <end position="359"/>
    </location>
</feature>
<dbReference type="Pfam" id="PF13877">
    <property type="entry name" value="RPAP3_C"/>
    <property type="match status" value="1"/>
</dbReference>
<dbReference type="Gene3D" id="1.25.40.10">
    <property type="entry name" value="Tetratricopeptide repeat domain"/>
    <property type="match status" value="1"/>
</dbReference>
<feature type="repeat" description="TPR" evidence="1">
    <location>
        <begin position="205"/>
        <end position="238"/>
    </location>
</feature>
<proteinExistence type="predicted"/>
<dbReference type="AlphaFoldDB" id="A0A199VJU1"/>
<evidence type="ECO:0000256" key="2">
    <source>
        <dbReference type="SAM" id="MobiDB-lite"/>
    </source>
</evidence>
<reference evidence="4 5" key="1">
    <citation type="journal article" date="2016" name="DNA Res.">
        <title>The draft genome of MD-2 pineapple using hybrid error correction of long reads.</title>
        <authorList>
            <person name="Redwan R.M."/>
            <person name="Saidin A."/>
            <person name="Kumar S.V."/>
        </authorList>
    </citation>
    <scope>NUCLEOTIDE SEQUENCE [LARGE SCALE GENOMIC DNA]</scope>
    <source>
        <strain evidence="5">cv. MD2</strain>
        <tissue evidence="4">Leaf</tissue>
    </source>
</reference>
<evidence type="ECO:0000256" key="1">
    <source>
        <dbReference type="PROSITE-ProRule" id="PRU00339"/>
    </source>
</evidence>
<dbReference type="Proteomes" id="UP000092600">
    <property type="component" value="Unassembled WGS sequence"/>
</dbReference>
<feature type="repeat" description="TPR" evidence="1">
    <location>
        <begin position="126"/>
        <end position="159"/>
    </location>
</feature>
<dbReference type="PANTHER" id="PTHR47329">
    <property type="entry name" value="OS05G0129900 PROTEIN"/>
    <property type="match status" value="1"/>
</dbReference>
<dbReference type="PROSITE" id="PS50005">
    <property type="entry name" value="TPR"/>
    <property type="match status" value="2"/>
</dbReference>